<evidence type="ECO:0000313" key="2">
    <source>
        <dbReference type="EMBL" id="MBK4778859.1"/>
    </source>
</evidence>
<evidence type="ECO:0000256" key="1">
    <source>
        <dbReference type="SAM" id="Coils"/>
    </source>
</evidence>
<evidence type="ECO:0000313" key="5">
    <source>
        <dbReference type="Proteomes" id="UP001138780"/>
    </source>
</evidence>
<reference evidence="2" key="1">
    <citation type="submission" date="2016-12" db="EMBL/GenBank/DDBJ databases">
        <title>Draft genome of Streptococcus lactarius CCUG 66490T type strain.</title>
        <authorList>
            <person name="Salva-Serra F."/>
            <person name="Engstrom-Jakobsson H."/>
            <person name="Thorell K."/>
            <person name="Gomila M."/>
            <person name="Gonzales-Siles L."/>
            <person name="Busquets A."/>
            <person name="Jaen-Luchoro D."/>
            <person name="Karlsson R."/>
            <person name="Kristiansson E."/>
            <person name="Moore E."/>
        </authorList>
    </citation>
    <scope>NUCLEOTIDE SEQUENCE</scope>
    <source>
        <strain evidence="2">CCUG 66490</strain>
    </source>
</reference>
<evidence type="ECO:0000313" key="4">
    <source>
        <dbReference type="Proteomes" id="UP000676511"/>
    </source>
</evidence>
<organism evidence="2 5">
    <name type="scientific">Streptococcus lactarius</name>
    <dbReference type="NCBI Taxonomy" id="684066"/>
    <lineage>
        <taxon>Bacteria</taxon>
        <taxon>Bacillati</taxon>
        <taxon>Bacillota</taxon>
        <taxon>Bacilli</taxon>
        <taxon>Lactobacillales</taxon>
        <taxon>Streptococcaceae</taxon>
        <taxon>Streptococcus</taxon>
    </lineage>
</organism>
<sequence length="212" mass="23426">MKNKKVMFSAVLAIIILSVIVFFSISLANSSKELAETHKELESVKEEKNRIEKEKDKLSLFVSNVDHGLFLEANDFAMNLNSIISYKFGEGVLFDKTSIAIGEPKKQTSGMIAMDHDSSSFIPVTTTVTIKNDDTANVQINLGKFLASDDKENYLAFDSIISNENTVAVESKNTIVVQAGKEATVAIVYAMNKNKADNEVNKVEFAKTSWTK</sequence>
<dbReference type="AlphaFoldDB" id="A0A9X0WND5"/>
<protein>
    <recommendedName>
        <fullName evidence="6">DUF4352 domain-containing protein</fullName>
    </recommendedName>
</protein>
<dbReference type="EMBL" id="MRXX01000001">
    <property type="protein sequence ID" value="MBK4778859.1"/>
    <property type="molecule type" value="Genomic_DNA"/>
</dbReference>
<feature type="coiled-coil region" evidence="1">
    <location>
        <begin position="27"/>
        <end position="61"/>
    </location>
</feature>
<dbReference type="Proteomes" id="UP001138780">
    <property type="component" value="Unassembled WGS sequence"/>
</dbReference>
<evidence type="ECO:0008006" key="6">
    <source>
        <dbReference type="Google" id="ProtNLM"/>
    </source>
</evidence>
<reference evidence="3 4" key="2">
    <citation type="submission" date="2021-03" db="EMBL/GenBank/DDBJ databases">
        <title>Human Oral Microbial Genomes.</title>
        <authorList>
            <person name="Johnston C.D."/>
            <person name="Chen T."/>
            <person name="Dewhirst F.E."/>
        </authorList>
    </citation>
    <scope>NUCLEOTIDE SEQUENCE [LARGE SCALE GENOMIC DNA]</scope>
    <source>
        <strain evidence="3 4">CCUG 66490</strain>
    </source>
</reference>
<evidence type="ECO:0000313" key="3">
    <source>
        <dbReference type="EMBL" id="QUB39664.1"/>
    </source>
</evidence>
<proteinExistence type="predicted"/>
<name>A0A9X0WND5_9STRE</name>
<dbReference type="EMBL" id="CP072329">
    <property type="protein sequence ID" value="QUB39664.1"/>
    <property type="molecule type" value="Genomic_DNA"/>
</dbReference>
<dbReference type="RefSeq" id="WP_200772021.1">
    <property type="nucleotide sequence ID" value="NZ_CP072329.1"/>
</dbReference>
<gene>
    <name evidence="2" type="ORF">BTU61_01355</name>
    <name evidence="3" type="ORF">J4854_04265</name>
</gene>
<dbReference type="Proteomes" id="UP000676511">
    <property type="component" value="Chromosome"/>
</dbReference>
<keyword evidence="1" id="KW-0175">Coiled coil</keyword>
<accession>A0A9X0WND5</accession>
<keyword evidence="4" id="KW-1185">Reference proteome</keyword>